<feature type="compositionally biased region" description="Acidic residues" evidence="1">
    <location>
        <begin position="243"/>
        <end position="257"/>
    </location>
</feature>
<evidence type="ECO:0000313" key="2">
    <source>
        <dbReference type="EMBL" id="GMI16703.1"/>
    </source>
</evidence>
<dbReference type="OrthoDB" id="10612153at2759"/>
<dbReference type="AlphaFoldDB" id="A0A9W7FRJ6"/>
<name>A0A9W7FRJ6_9STRA</name>
<dbReference type="EMBL" id="BRXW01000262">
    <property type="protein sequence ID" value="GMI16703.1"/>
    <property type="molecule type" value="Genomic_DNA"/>
</dbReference>
<reference evidence="3" key="1">
    <citation type="journal article" date="2023" name="Commun. Biol.">
        <title>Genome analysis of Parmales, the sister group of diatoms, reveals the evolutionary specialization of diatoms from phago-mixotrophs to photoautotrophs.</title>
        <authorList>
            <person name="Ban H."/>
            <person name="Sato S."/>
            <person name="Yoshikawa S."/>
            <person name="Yamada K."/>
            <person name="Nakamura Y."/>
            <person name="Ichinomiya M."/>
            <person name="Sato N."/>
            <person name="Blanc-Mathieu R."/>
            <person name="Endo H."/>
            <person name="Kuwata A."/>
            <person name="Ogata H."/>
        </authorList>
    </citation>
    <scope>NUCLEOTIDE SEQUENCE [LARGE SCALE GENOMIC DNA]</scope>
    <source>
        <strain evidence="3">NIES 3700</strain>
    </source>
</reference>
<protein>
    <submittedName>
        <fullName evidence="2">Uncharacterized protein</fullName>
    </submittedName>
</protein>
<feature type="region of interest" description="Disordered" evidence="1">
    <location>
        <begin position="242"/>
        <end position="302"/>
    </location>
</feature>
<evidence type="ECO:0000256" key="1">
    <source>
        <dbReference type="SAM" id="MobiDB-lite"/>
    </source>
</evidence>
<comment type="caution">
    <text evidence="2">The sequence shown here is derived from an EMBL/GenBank/DDBJ whole genome shotgun (WGS) entry which is preliminary data.</text>
</comment>
<accession>A0A9W7FRJ6</accession>
<proteinExistence type="predicted"/>
<keyword evidence="3" id="KW-1185">Reference proteome</keyword>
<organism evidence="2 3">
    <name type="scientific">Triparma laevis f. longispina</name>
    <dbReference type="NCBI Taxonomy" id="1714387"/>
    <lineage>
        <taxon>Eukaryota</taxon>
        <taxon>Sar</taxon>
        <taxon>Stramenopiles</taxon>
        <taxon>Ochrophyta</taxon>
        <taxon>Bolidophyceae</taxon>
        <taxon>Parmales</taxon>
        <taxon>Triparmaceae</taxon>
        <taxon>Triparma</taxon>
    </lineage>
</organism>
<gene>
    <name evidence="2" type="ORF">TrLO_g3755</name>
</gene>
<evidence type="ECO:0000313" key="3">
    <source>
        <dbReference type="Proteomes" id="UP001165122"/>
    </source>
</evidence>
<sequence length="302" mass="33905">MPPKKRRKKIPVAKPQFTDLCVPYLPSLTSSLNPSHLKSSYLRTLNLYSTFSPLLAYFESEITHDTILCPPPPLPPPTKKRNKFVKHVKPTLKILSRHSIHITSTSTNLLKSSPHDLVALLPTSTLVLSHILSNESFNLSNVDLIRLKPGFKILKNHLTSASSSRINFEIPFSTSDLAYLKICVKFWSLRKTIQTGFKPDLYFVDLKMGYEDCKCFLVGVGLEGEMVERGLRGWRGGRRGGGEFEEDLGEVVEEEEEGGVKKVEKDGEEDESDESDESDEGDEEEGNNNNKTAEVEDGFLSF</sequence>
<dbReference type="Proteomes" id="UP001165122">
    <property type="component" value="Unassembled WGS sequence"/>
</dbReference>
<feature type="compositionally biased region" description="Acidic residues" evidence="1">
    <location>
        <begin position="266"/>
        <end position="286"/>
    </location>
</feature>